<proteinExistence type="predicted"/>
<dbReference type="PANTHER" id="PTHR44170:SF56">
    <property type="entry name" value="FIBRONECTIN TYPE-III DOMAIN-CONTAINING PROTEIN"/>
    <property type="match status" value="1"/>
</dbReference>
<name>A0AAN9VCD6_9ORTH</name>
<feature type="region of interest" description="Disordered" evidence="3">
    <location>
        <begin position="1"/>
        <end position="60"/>
    </location>
</feature>
<dbReference type="Pfam" id="PF13895">
    <property type="entry name" value="Ig_2"/>
    <property type="match status" value="1"/>
</dbReference>
<dbReference type="Proteomes" id="UP001378592">
    <property type="component" value="Unassembled WGS sequence"/>
</dbReference>
<feature type="domain" description="Ig-like" evidence="5">
    <location>
        <begin position="316"/>
        <end position="406"/>
    </location>
</feature>
<dbReference type="CDD" id="cd00063">
    <property type="entry name" value="FN3"/>
    <property type="match status" value="2"/>
</dbReference>
<dbReference type="SMART" id="SM00408">
    <property type="entry name" value="IGc2"/>
    <property type="match status" value="4"/>
</dbReference>
<dbReference type="Gene3D" id="2.60.40.10">
    <property type="entry name" value="Immunoglobulins"/>
    <property type="match status" value="6"/>
</dbReference>
<keyword evidence="4" id="KW-0812">Transmembrane</keyword>
<evidence type="ECO:0000259" key="6">
    <source>
        <dbReference type="PROSITE" id="PS50853"/>
    </source>
</evidence>
<dbReference type="Pfam" id="PF13927">
    <property type="entry name" value="Ig_3"/>
    <property type="match status" value="1"/>
</dbReference>
<evidence type="ECO:0000256" key="2">
    <source>
        <dbReference type="ARBA" id="ARBA00023157"/>
    </source>
</evidence>
<dbReference type="SUPFAM" id="SSF48726">
    <property type="entry name" value="Immunoglobulin"/>
    <property type="match status" value="4"/>
</dbReference>
<dbReference type="SMART" id="SM00409">
    <property type="entry name" value="IG"/>
    <property type="match status" value="4"/>
</dbReference>
<dbReference type="InterPro" id="IPR007110">
    <property type="entry name" value="Ig-like_dom"/>
</dbReference>
<feature type="domain" description="Ig-like" evidence="5">
    <location>
        <begin position="98"/>
        <end position="198"/>
    </location>
</feature>
<feature type="region of interest" description="Disordered" evidence="3">
    <location>
        <begin position="590"/>
        <end position="625"/>
    </location>
</feature>
<dbReference type="InterPro" id="IPR013106">
    <property type="entry name" value="Ig_V-set"/>
</dbReference>
<dbReference type="PROSITE" id="PS50835">
    <property type="entry name" value="IG_LIKE"/>
    <property type="match status" value="4"/>
</dbReference>
<dbReference type="CDD" id="cd00096">
    <property type="entry name" value="Ig"/>
    <property type="match status" value="2"/>
</dbReference>
<dbReference type="EMBL" id="JAZDUA010000365">
    <property type="protein sequence ID" value="KAK7793695.1"/>
    <property type="molecule type" value="Genomic_DNA"/>
</dbReference>
<feature type="domain" description="Ig-like" evidence="5">
    <location>
        <begin position="201"/>
        <end position="311"/>
    </location>
</feature>
<evidence type="ECO:0000259" key="5">
    <source>
        <dbReference type="PROSITE" id="PS50835"/>
    </source>
</evidence>
<dbReference type="InterPro" id="IPR003961">
    <property type="entry name" value="FN3_dom"/>
</dbReference>
<sequence>MSSGRSGQWGRHRPDRRSTAAASHPTPSGASPPRPGAAPQRSARPSPQPPGTCRLPARGRARAGAGMGAWRTPWASWAPWALWVATWALAVGLEGAAPRATAVLLEEERPATFLTASVGEHVVFNCQLDFPHDIVIPYILRWNKGGRTVFSWYANVLTADEDYIGRVNLVSADPRYGKGSVNLTSIRETDSGWYECIVFFPNRTPSTRRNGTWYHLTVDAGTLLAIPPINQTTLEGQPAHFPCVTKDGSASVVWFKDGEELSTVTALNSRYYINPEGSLTIEPTDMTDPGEYTCVVTNGQGDRQTASAFLNVQYKAKVVYSPRERYLPYGRPGILDCHFRANPPLTNLRWEKDGFLFDPYNVQGVFYHRNGSLYFSKVDESHGGHYTCTPINELGTQGPSSPTEVIVQRAPVFTVTPHNLYFRKSGDTLELPCDAVDGSDRHRPSIVWFRKDGLPLPRDRVTFHNGNLTIQNLRDSDGGLYQCVASNEAATISSDTEVLIENAAPRAPYNLSAISDAGSVTLRWVPGSARPSGDYSVWYRPVESSEWHTMRVPTKGTTQATVSGLNSDRSYEFMVVSQDQQGDWMHSKRLQVKTKGSPAEDSSAQEFRSPLGSLQKAGPPRNVSVAPAPADAGWLVTWEPPEVGRDAIKRYTVHWSEGPDDTPHGRADTQETWVLVPHLPEDASYVFQVVATAHDNSAWASEKVALHVAGSRRMRALALGVAAGAAFLALAAAAGWYARRAFQRRAARAKEDGY</sequence>
<dbReference type="InterPro" id="IPR036179">
    <property type="entry name" value="Ig-like_dom_sf"/>
</dbReference>
<gene>
    <name evidence="7" type="ORF">R5R35_014160</name>
</gene>
<dbReference type="GO" id="GO:0030154">
    <property type="term" value="P:cell differentiation"/>
    <property type="evidence" value="ECO:0007669"/>
    <property type="project" value="UniProtKB-ARBA"/>
</dbReference>
<keyword evidence="2" id="KW-1015">Disulfide bond</keyword>
<dbReference type="PANTHER" id="PTHR44170">
    <property type="entry name" value="PROTEIN SIDEKICK"/>
    <property type="match status" value="1"/>
</dbReference>
<keyword evidence="8" id="KW-1185">Reference proteome</keyword>
<dbReference type="Pfam" id="PF07679">
    <property type="entry name" value="I-set"/>
    <property type="match status" value="1"/>
</dbReference>
<evidence type="ECO:0008006" key="9">
    <source>
        <dbReference type="Google" id="ProtNLM"/>
    </source>
</evidence>
<dbReference type="InterPro" id="IPR013098">
    <property type="entry name" value="Ig_I-set"/>
</dbReference>
<evidence type="ECO:0000256" key="3">
    <source>
        <dbReference type="SAM" id="MobiDB-lite"/>
    </source>
</evidence>
<comment type="caution">
    <text evidence="7">The sequence shown here is derived from an EMBL/GenBank/DDBJ whole genome shotgun (WGS) entry which is preliminary data.</text>
</comment>
<accession>A0AAN9VCD6</accession>
<dbReference type="InterPro" id="IPR036116">
    <property type="entry name" value="FN3_sf"/>
</dbReference>
<dbReference type="SMART" id="SM00060">
    <property type="entry name" value="FN3"/>
    <property type="match status" value="2"/>
</dbReference>
<reference evidence="7 8" key="1">
    <citation type="submission" date="2024-03" db="EMBL/GenBank/DDBJ databases">
        <title>The genome assembly and annotation of the cricket Gryllus longicercus Weissman &amp; Gray.</title>
        <authorList>
            <person name="Szrajer S."/>
            <person name="Gray D."/>
            <person name="Ylla G."/>
        </authorList>
    </citation>
    <scope>NUCLEOTIDE SEQUENCE [LARGE SCALE GENOMIC DNA]</scope>
    <source>
        <strain evidence="7">DAG 2021-001</strain>
        <tissue evidence="7">Whole body minus gut</tissue>
    </source>
</reference>
<protein>
    <recommendedName>
        <fullName evidence="9">Protein turtle</fullName>
    </recommendedName>
</protein>
<evidence type="ECO:0000256" key="1">
    <source>
        <dbReference type="ARBA" id="ARBA00022737"/>
    </source>
</evidence>
<evidence type="ECO:0000313" key="7">
    <source>
        <dbReference type="EMBL" id="KAK7793695.1"/>
    </source>
</evidence>
<dbReference type="InterPro" id="IPR003599">
    <property type="entry name" value="Ig_sub"/>
</dbReference>
<dbReference type="Pfam" id="PF07686">
    <property type="entry name" value="V-set"/>
    <property type="match status" value="1"/>
</dbReference>
<dbReference type="GO" id="GO:0098609">
    <property type="term" value="P:cell-cell adhesion"/>
    <property type="evidence" value="ECO:0007669"/>
    <property type="project" value="TreeGrafter"/>
</dbReference>
<keyword evidence="1" id="KW-0677">Repeat</keyword>
<dbReference type="FunFam" id="2.60.40.10:FF:001149">
    <property type="entry name" value="Turtle, isoform H"/>
    <property type="match status" value="1"/>
</dbReference>
<keyword evidence="4" id="KW-1133">Transmembrane helix</keyword>
<evidence type="ECO:0000313" key="8">
    <source>
        <dbReference type="Proteomes" id="UP001378592"/>
    </source>
</evidence>
<dbReference type="PROSITE" id="PS50853">
    <property type="entry name" value="FN3"/>
    <property type="match status" value="2"/>
</dbReference>
<dbReference type="InterPro" id="IPR013783">
    <property type="entry name" value="Ig-like_fold"/>
</dbReference>
<dbReference type="SUPFAM" id="SSF49265">
    <property type="entry name" value="Fibronectin type III"/>
    <property type="match status" value="1"/>
</dbReference>
<feature type="transmembrane region" description="Helical" evidence="4">
    <location>
        <begin position="716"/>
        <end position="738"/>
    </location>
</feature>
<keyword evidence="4" id="KW-0472">Membrane</keyword>
<feature type="domain" description="Fibronectin type-III" evidence="6">
    <location>
        <begin position="504"/>
        <end position="597"/>
    </location>
</feature>
<organism evidence="7 8">
    <name type="scientific">Gryllus longicercus</name>
    <dbReference type="NCBI Taxonomy" id="2509291"/>
    <lineage>
        <taxon>Eukaryota</taxon>
        <taxon>Metazoa</taxon>
        <taxon>Ecdysozoa</taxon>
        <taxon>Arthropoda</taxon>
        <taxon>Hexapoda</taxon>
        <taxon>Insecta</taxon>
        <taxon>Pterygota</taxon>
        <taxon>Neoptera</taxon>
        <taxon>Polyneoptera</taxon>
        <taxon>Orthoptera</taxon>
        <taxon>Ensifera</taxon>
        <taxon>Gryllidea</taxon>
        <taxon>Grylloidea</taxon>
        <taxon>Gryllidae</taxon>
        <taxon>Gryllinae</taxon>
        <taxon>Gryllus</taxon>
    </lineage>
</organism>
<feature type="domain" description="Fibronectin type-III" evidence="6">
    <location>
        <begin position="619"/>
        <end position="711"/>
    </location>
</feature>
<dbReference type="GO" id="GO:0009653">
    <property type="term" value="P:anatomical structure morphogenesis"/>
    <property type="evidence" value="ECO:0007669"/>
    <property type="project" value="UniProtKB-ARBA"/>
</dbReference>
<dbReference type="InterPro" id="IPR003598">
    <property type="entry name" value="Ig_sub2"/>
</dbReference>
<evidence type="ECO:0000256" key="4">
    <source>
        <dbReference type="SAM" id="Phobius"/>
    </source>
</evidence>
<dbReference type="Pfam" id="PF00041">
    <property type="entry name" value="fn3"/>
    <property type="match status" value="2"/>
</dbReference>
<dbReference type="AlphaFoldDB" id="A0AAN9VCD6"/>
<feature type="domain" description="Ig-like" evidence="5">
    <location>
        <begin position="411"/>
        <end position="493"/>
    </location>
</feature>